<dbReference type="PROSITE" id="PS50088">
    <property type="entry name" value="ANK_REPEAT"/>
    <property type="match status" value="2"/>
</dbReference>
<keyword evidence="2 3" id="KW-0040">ANK repeat</keyword>
<evidence type="ECO:0000256" key="2">
    <source>
        <dbReference type="ARBA" id="ARBA00023043"/>
    </source>
</evidence>
<dbReference type="InterPro" id="IPR057517">
    <property type="entry name" value="SsdA-like_C"/>
</dbReference>
<feature type="repeat" description="ANK" evidence="3">
    <location>
        <begin position="218"/>
        <end position="250"/>
    </location>
</feature>
<gene>
    <name evidence="5" type="ORF">K469DRAFT_707080</name>
</gene>
<dbReference type="InterPro" id="IPR002110">
    <property type="entry name" value="Ankyrin_rpt"/>
</dbReference>
<dbReference type="AlphaFoldDB" id="A0A6A6D5E0"/>
<dbReference type="OrthoDB" id="5337793at2759"/>
<dbReference type="Gene3D" id="1.25.40.20">
    <property type="entry name" value="Ankyrin repeat-containing domain"/>
    <property type="match status" value="1"/>
</dbReference>
<proteinExistence type="predicted"/>
<keyword evidence="1" id="KW-0677">Repeat</keyword>
<accession>A0A6A6D5E0</accession>
<evidence type="ECO:0000256" key="3">
    <source>
        <dbReference type="PROSITE-ProRule" id="PRU00023"/>
    </source>
</evidence>
<dbReference type="EMBL" id="ML994819">
    <property type="protein sequence ID" value="KAF2174587.1"/>
    <property type="molecule type" value="Genomic_DNA"/>
</dbReference>
<dbReference type="SMART" id="SM00248">
    <property type="entry name" value="ANK"/>
    <property type="match status" value="2"/>
</dbReference>
<protein>
    <recommendedName>
        <fullName evidence="4">Single-strand DNA deaminase toxin A-like C-terminal domain-containing protein</fullName>
    </recommendedName>
</protein>
<dbReference type="SUPFAM" id="SSF48403">
    <property type="entry name" value="Ankyrin repeat"/>
    <property type="match status" value="1"/>
</dbReference>
<organism evidence="5 6">
    <name type="scientific">Zopfia rhizophila CBS 207.26</name>
    <dbReference type="NCBI Taxonomy" id="1314779"/>
    <lineage>
        <taxon>Eukaryota</taxon>
        <taxon>Fungi</taxon>
        <taxon>Dikarya</taxon>
        <taxon>Ascomycota</taxon>
        <taxon>Pezizomycotina</taxon>
        <taxon>Dothideomycetes</taxon>
        <taxon>Dothideomycetes incertae sedis</taxon>
        <taxon>Zopfiaceae</taxon>
        <taxon>Zopfia</taxon>
    </lineage>
</organism>
<evidence type="ECO:0000259" key="4">
    <source>
        <dbReference type="Pfam" id="PF24120"/>
    </source>
</evidence>
<keyword evidence="6" id="KW-1185">Reference proteome</keyword>
<evidence type="ECO:0000313" key="6">
    <source>
        <dbReference type="Proteomes" id="UP000800200"/>
    </source>
</evidence>
<sequence>MAPNTATQLREARILWWNASQLHVQCPFCGKVHRHGFNGHYGTQTRVPHCASMSEHSDWRYEISFPFDETTGDAWYSIDKQRCLFVTWEGTKVLVQQEKEAKEQLLLEEKLEKLTLAFAQKAEKIKFADAKEELEPETIHGIEVKGLKVVDIAVSRCITGDVAYIRGFLNSSSEKDIFLRGKDEDGTTALILAATETSVEMVKLLLEEGADPNVGRLDGRTPLMMAALWGRLDSVHLLLRHGANKDAIDGAGFRAIDLAQPSQRNDEERERTHGLYKETKIDDKRRAEIVRVLQPRAKERRVPVSIDAHTFKKSPLDGAIYHQAPIAKITVERQSKTVACLTRGPGLPDIYSKSGWGHAESNTIDGAFWTGQVMKLAQKIGHDLPVHEWDYGISGQFNASHAEKQLMAYFVGRHTFFKEEIGSWDEEQERINMAMRQAGDYYNTPLPIRKGSRSAMHRGRAERDISVAEPLSISAPYKP</sequence>
<reference evidence="5" key="1">
    <citation type="journal article" date="2020" name="Stud. Mycol.">
        <title>101 Dothideomycetes genomes: a test case for predicting lifestyles and emergence of pathogens.</title>
        <authorList>
            <person name="Haridas S."/>
            <person name="Albert R."/>
            <person name="Binder M."/>
            <person name="Bloem J."/>
            <person name="Labutti K."/>
            <person name="Salamov A."/>
            <person name="Andreopoulos B."/>
            <person name="Baker S."/>
            <person name="Barry K."/>
            <person name="Bills G."/>
            <person name="Bluhm B."/>
            <person name="Cannon C."/>
            <person name="Castanera R."/>
            <person name="Culley D."/>
            <person name="Daum C."/>
            <person name="Ezra D."/>
            <person name="Gonzalez J."/>
            <person name="Henrissat B."/>
            <person name="Kuo A."/>
            <person name="Liang C."/>
            <person name="Lipzen A."/>
            <person name="Lutzoni F."/>
            <person name="Magnuson J."/>
            <person name="Mondo S."/>
            <person name="Nolan M."/>
            <person name="Ohm R."/>
            <person name="Pangilinan J."/>
            <person name="Park H.-J."/>
            <person name="Ramirez L."/>
            <person name="Alfaro M."/>
            <person name="Sun H."/>
            <person name="Tritt A."/>
            <person name="Yoshinaga Y."/>
            <person name="Zwiers L.-H."/>
            <person name="Turgeon B."/>
            <person name="Goodwin S."/>
            <person name="Spatafora J."/>
            <person name="Crous P."/>
            <person name="Grigoriev I."/>
        </authorList>
    </citation>
    <scope>NUCLEOTIDE SEQUENCE</scope>
    <source>
        <strain evidence="5">CBS 207.26</strain>
    </source>
</reference>
<dbReference type="Pfam" id="PF12796">
    <property type="entry name" value="Ank_2"/>
    <property type="match status" value="1"/>
</dbReference>
<dbReference type="Proteomes" id="UP000800200">
    <property type="component" value="Unassembled WGS sequence"/>
</dbReference>
<feature type="domain" description="Single-strand DNA deaminase toxin A-like C-terminal" evidence="4">
    <location>
        <begin position="353"/>
        <end position="407"/>
    </location>
</feature>
<dbReference type="PANTHER" id="PTHR24171">
    <property type="entry name" value="ANKYRIN REPEAT DOMAIN-CONTAINING PROTEIN 39-RELATED"/>
    <property type="match status" value="1"/>
</dbReference>
<evidence type="ECO:0000256" key="1">
    <source>
        <dbReference type="ARBA" id="ARBA00022737"/>
    </source>
</evidence>
<dbReference type="PROSITE" id="PS50297">
    <property type="entry name" value="ANK_REP_REGION"/>
    <property type="match status" value="2"/>
</dbReference>
<dbReference type="InterPro" id="IPR036770">
    <property type="entry name" value="Ankyrin_rpt-contain_sf"/>
</dbReference>
<evidence type="ECO:0000313" key="5">
    <source>
        <dbReference type="EMBL" id="KAF2174587.1"/>
    </source>
</evidence>
<dbReference type="Pfam" id="PF24120">
    <property type="entry name" value="SsdA_C"/>
    <property type="match status" value="1"/>
</dbReference>
<name>A0A6A6D5E0_9PEZI</name>
<feature type="repeat" description="ANK" evidence="3">
    <location>
        <begin position="185"/>
        <end position="217"/>
    </location>
</feature>